<evidence type="ECO:0000256" key="1">
    <source>
        <dbReference type="SAM" id="MobiDB-lite"/>
    </source>
</evidence>
<accession>A0ABS8WMW5</accession>
<keyword evidence="3" id="KW-1185">Reference proteome</keyword>
<sequence length="196" mass="22278">MATPAPQNRLVRLLETRLKSGGSIAQRHATGAEVKSGQQPLSVQPGDDMVCIFHRHLLVAKKDKGSEPSLMKKYPLQLQTTRQCDDSSEDEDDSEMGEKHMPKWNVRLRKYLSDLGHWVKKGGSEDQSDESDEETQRSLKGVKVHVATPPLKTGWTFGSENALESHSKAKLWRWKVNRKHQLVARRLRGRLKIFCT</sequence>
<feature type="region of interest" description="Disordered" evidence="1">
    <location>
        <begin position="78"/>
        <end position="100"/>
    </location>
</feature>
<reference evidence="2 3" key="1">
    <citation type="journal article" date="2021" name="BMC Genomics">
        <title>Datura genome reveals duplications of psychoactive alkaloid biosynthetic genes and high mutation rate following tissue culture.</title>
        <authorList>
            <person name="Rajewski A."/>
            <person name="Carter-House D."/>
            <person name="Stajich J."/>
            <person name="Litt A."/>
        </authorList>
    </citation>
    <scope>NUCLEOTIDE SEQUENCE [LARGE SCALE GENOMIC DNA]</scope>
    <source>
        <strain evidence="2">AR-01</strain>
    </source>
</reference>
<evidence type="ECO:0000313" key="3">
    <source>
        <dbReference type="Proteomes" id="UP000823775"/>
    </source>
</evidence>
<comment type="caution">
    <text evidence="2">The sequence shown here is derived from an EMBL/GenBank/DDBJ whole genome shotgun (WGS) entry which is preliminary data.</text>
</comment>
<gene>
    <name evidence="2" type="ORF">HAX54_048249</name>
</gene>
<proteinExistence type="predicted"/>
<feature type="compositionally biased region" description="Acidic residues" evidence="1">
    <location>
        <begin position="86"/>
        <end position="95"/>
    </location>
</feature>
<name>A0ABS8WMW5_DATST</name>
<dbReference type="Proteomes" id="UP000823775">
    <property type="component" value="Unassembled WGS sequence"/>
</dbReference>
<evidence type="ECO:0000313" key="2">
    <source>
        <dbReference type="EMBL" id="MCE3050823.1"/>
    </source>
</evidence>
<dbReference type="EMBL" id="JACEIK010007928">
    <property type="protein sequence ID" value="MCE3050823.1"/>
    <property type="molecule type" value="Genomic_DNA"/>
</dbReference>
<protein>
    <submittedName>
        <fullName evidence="2">Uncharacterized protein</fullName>
    </submittedName>
</protein>
<organism evidence="2 3">
    <name type="scientific">Datura stramonium</name>
    <name type="common">Jimsonweed</name>
    <name type="synonym">Common thornapple</name>
    <dbReference type="NCBI Taxonomy" id="4076"/>
    <lineage>
        <taxon>Eukaryota</taxon>
        <taxon>Viridiplantae</taxon>
        <taxon>Streptophyta</taxon>
        <taxon>Embryophyta</taxon>
        <taxon>Tracheophyta</taxon>
        <taxon>Spermatophyta</taxon>
        <taxon>Magnoliopsida</taxon>
        <taxon>eudicotyledons</taxon>
        <taxon>Gunneridae</taxon>
        <taxon>Pentapetalae</taxon>
        <taxon>asterids</taxon>
        <taxon>lamiids</taxon>
        <taxon>Solanales</taxon>
        <taxon>Solanaceae</taxon>
        <taxon>Solanoideae</taxon>
        <taxon>Datureae</taxon>
        <taxon>Datura</taxon>
    </lineage>
</organism>